<feature type="transmembrane region" description="Helical" evidence="5">
    <location>
        <begin position="383"/>
        <end position="404"/>
    </location>
</feature>
<feature type="transmembrane region" description="Helical" evidence="5">
    <location>
        <begin position="239"/>
        <end position="261"/>
    </location>
</feature>
<evidence type="ECO:0000256" key="3">
    <source>
        <dbReference type="ARBA" id="ARBA00022989"/>
    </source>
</evidence>
<evidence type="ECO:0000313" key="6">
    <source>
        <dbReference type="EMBL" id="CAK8682750.1"/>
    </source>
</evidence>
<proteinExistence type="predicted"/>
<dbReference type="Gene3D" id="1.20.1250.20">
    <property type="entry name" value="MFS general substrate transporter like domains"/>
    <property type="match status" value="1"/>
</dbReference>
<evidence type="ECO:0000313" key="7">
    <source>
        <dbReference type="Proteomes" id="UP001642483"/>
    </source>
</evidence>
<evidence type="ECO:0000256" key="4">
    <source>
        <dbReference type="ARBA" id="ARBA00023136"/>
    </source>
</evidence>
<keyword evidence="3 5" id="KW-1133">Transmembrane helix</keyword>
<protein>
    <submittedName>
        <fullName evidence="6">Uncharacterized protein</fullName>
    </submittedName>
</protein>
<dbReference type="SUPFAM" id="SSF103473">
    <property type="entry name" value="MFS general substrate transporter"/>
    <property type="match status" value="1"/>
</dbReference>
<evidence type="ECO:0000256" key="2">
    <source>
        <dbReference type="ARBA" id="ARBA00022692"/>
    </source>
</evidence>
<feature type="transmembrane region" description="Helical" evidence="5">
    <location>
        <begin position="267"/>
        <end position="286"/>
    </location>
</feature>
<organism evidence="6 7">
    <name type="scientific">Clavelina lepadiformis</name>
    <name type="common">Light-bulb sea squirt</name>
    <name type="synonym">Ascidia lepadiformis</name>
    <dbReference type="NCBI Taxonomy" id="159417"/>
    <lineage>
        <taxon>Eukaryota</taxon>
        <taxon>Metazoa</taxon>
        <taxon>Chordata</taxon>
        <taxon>Tunicata</taxon>
        <taxon>Ascidiacea</taxon>
        <taxon>Aplousobranchia</taxon>
        <taxon>Clavelinidae</taxon>
        <taxon>Clavelina</taxon>
    </lineage>
</organism>
<keyword evidence="2 5" id="KW-0812">Transmembrane</keyword>
<dbReference type="Pfam" id="PF00083">
    <property type="entry name" value="Sugar_tr"/>
    <property type="match status" value="1"/>
</dbReference>
<comment type="subcellular location">
    <subcellularLocation>
        <location evidence="1">Membrane</location>
        <topology evidence="1">Multi-pass membrane protein</topology>
    </subcellularLocation>
</comment>
<dbReference type="InterPro" id="IPR005828">
    <property type="entry name" value="MFS_sugar_transport-like"/>
</dbReference>
<gene>
    <name evidence="6" type="ORF">CVLEPA_LOCUS13540</name>
</gene>
<feature type="transmembrane region" description="Helical" evidence="5">
    <location>
        <begin position="354"/>
        <end position="371"/>
    </location>
</feature>
<keyword evidence="7" id="KW-1185">Reference proteome</keyword>
<dbReference type="EMBL" id="CAWYQH010000096">
    <property type="protein sequence ID" value="CAK8682750.1"/>
    <property type="molecule type" value="Genomic_DNA"/>
</dbReference>
<keyword evidence="4 5" id="KW-0472">Membrane</keyword>
<reference evidence="6 7" key="1">
    <citation type="submission" date="2024-02" db="EMBL/GenBank/DDBJ databases">
        <authorList>
            <person name="Daric V."/>
            <person name="Darras S."/>
        </authorList>
    </citation>
    <scope>NUCLEOTIDE SEQUENCE [LARGE SCALE GENOMIC DNA]</scope>
</reference>
<feature type="transmembrane region" description="Helical" evidence="5">
    <location>
        <begin position="413"/>
        <end position="430"/>
    </location>
</feature>
<sequence>MNLKKLLKSNDFGYYEKRLCFLLLLSTIPNAFSVLQSLVNHFTPPFRCDLSSIVNNAKKETVLSKTEFTSDEQQNEYLLNLTIPYVQTDVESSKRSSCTRYNVSLEYLQNLTNHTLAPLKNKTLEHEIVSCSSFHFEGKEVSAVTEISEISVAISTFIVYFEETFWHNVWSQIHFFVVHCAAIHCLIRYKFRHNTSAIWNPGVPERMVRSRELWFRYFVRENDSTKIGFEFVLPDYRSFTYFVLAFGYGVGSVLVGPIAYFTRNWRWYMGFSGLMGIPYIAYFWLIDESPLWLAAKGKDEELEIVLRKVARMNKQKKKTKEEIKKLLPSETDARKTCFKAGVEIISNRMMMTRILIASFSWCVMNMSYFAIVLNNNNLSGNRFVNVSIGGAVEVLAYVIFYIIVDSFGRRKSYMITMTCCAAGIAFTPLAEIWSEHLVVVLSMFGRLTTSIGFAIIYVHHVEFFPTPTRQTVMGICSACG</sequence>
<dbReference type="Proteomes" id="UP001642483">
    <property type="component" value="Unassembled WGS sequence"/>
</dbReference>
<dbReference type="PANTHER" id="PTHR24064">
    <property type="entry name" value="SOLUTE CARRIER FAMILY 22 MEMBER"/>
    <property type="match status" value="1"/>
</dbReference>
<comment type="caution">
    <text evidence="6">The sequence shown here is derived from an EMBL/GenBank/DDBJ whole genome shotgun (WGS) entry which is preliminary data.</text>
</comment>
<evidence type="ECO:0000256" key="5">
    <source>
        <dbReference type="SAM" id="Phobius"/>
    </source>
</evidence>
<evidence type="ECO:0000256" key="1">
    <source>
        <dbReference type="ARBA" id="ARBA00004141"/>
    </source>
</evidence>
<dbReference type="InterPro" id="IPR036259">
    <property type="entry name" value="MFS_trans_sf"/>
</dbReference>
<accession>A0ABP0FUD9</accession>
<name>A0ABP0FUD9_CLALP</name>
<feature type="transmembrane region" description="Helical" evidence="5">
    <location>
        <begin position="436"/>
        <end position="458"/>
    </location>
</feature>